<keyword evidence="1" id="KW-0812">Transmembrane</keyword>
<dbReference type="PANTHER" id="PTHR36927">
    <property type="entry name" value="BLR4337 PROTEIN"/>
    <property type="match status" value="1"/>
</dbReference>
<proteinExistence type="predicted"/>
<feature type="transmembrane region" description="Helical" evidence="1">
    <location>
        <begin position="123"/>
        <end position="146"/>
    </location>
</feature>
<reference evidence="3 4" key="1">
    <citation type="submission" date="2020-08" db="EMBL/GenBank/DDBJ databases">
        <title>Genomic Encyclopedia of Type Strains, Phase IV (KMG-IV): sequencing the most valuable type-strain genomes for metagenomic binning, comparative biology and taxonomic classification.</title>
        <authorList>
            <person name="Goeker M."/>
        </authorList>
    </citation>
    <scope>NUCLEOTIDE SEQUENCE [LARGE SCALE GENOMIC DNA]</scope>
    <source>
        <strain evidence="3 4">DSM 26189</strain>
    </source>
</reference>
<dbReference type="Proteomes" id="UP000571950">
    <property type="component" value="Unassembled WGS sequence"/>
</dbReference>
<keyword evidence="4" id="KW-1185">Reference proteome</keyword>
<protein>
    <submittedName>
        <fullName evidence="3">Glucan biosynthesis protein C</fullName>
        <ecNumber evidence="3">2.1.-.-</ecNumber>
    </submittedName>
</protein>
<dbReference type="EMBL" id="JACIDT010000012">
    <property type="protein sequence ID" value="MBB3927441.1"/>
    <property type="molecule type" value="Genomic_DNA"/>
</dbReference>
<evidence type="ECO:0000256" key="1">
    <source>
        <dbReference type="SAM" id="Phobius"/>
    </source>
</evidence>
<dbReference type="RefSeq" id="WP_188072943.1">
    <property type="nucleotide sequence ID" value="NZ_BSPS01000045.1"/>
</dbReference>
<comment type="caution">
    <text evidence="3">The sequence shown here is derived from an EMBL/GenBank/DDBJ whole genome shotgun (WGS) entry which is preliminary data.</text>
</comment>
<dbReference type="GO" id="GO:0016747">
    <property type="term" value="F:acyltransferase activity, transferring groups other than amino-acyl groups"/>
    <property type="evidence" value="ECO:0007669"/>
    <property type="project" value="InterPro"/>
</dbReference>
<feature type="transmembrane region" description="Helical" evidence="1">
    <location>
        <begin position="208"/>
        <end position="226"/>
    </location>
</feature>
<keyword evidence="3" id="KW-0808">Transferase</keyword>
<dbReference type="AlphaFoldDB" id="A0A7W6BM16"/>
<accession>A0A7W6BM16</accession>
<evidence type="ECO:0000313" key="4">
    <source>
        <dbReference type="Proteomes" id="UP000571950"/>
    </source>
</evidence>
<gene>
    <name evidence="3" type="ORF">GGR43_003172</name>
</gene>
<keyword evidence="1" id="KW-0472">Membrane</keyword>
<dbReference type="EC" id="2.1.-.-" evidence="3"/>
<dbReference type="Pfam" id="PF01757">
    <property type="entry name" value="Acyl_transf_3"/>
    <property type="match status" value="1"/>
</dbReference>
<feature type="transmembrane region" description="Helical" evidence="1">
    <location>
        <begin position="263"/>
        <end position="280"/>
    </location>
</feature>
<feature type="transmembrane region" description="Helical" evidence="1">
    <location>
        <begin position="301"/>
        <end position="321"/>
    </location>
</feature>
<feature type="transmembrane region" description="Helical" evidence="1">
    <location>
        <begin position="327"/>
        <end position="345"/>
    </location>
</feature>
<feature type="transmembrane region" description="Helical" evidence="1">
    <location>
        <begin position="238"/>
        <end position="257"/>
    </location>
</feature>
<dbReference type="InterPro" id="IPR002656">
    <property type="entry name" value="Acyl_transf_3_dom"/>
</dbReference>
<name>A0A7W6BM16_9SPHN</name>
<dbReference type="PANTHER" id="PTHR36927:SF1">
    <property type="entry name" value="MDO-LIKE PROTEIN"/>
    <property type="match status" value="1"/>
</dbReference>
<feature type="transmembrane region" description="Helical" evidence="1">
    <location>
        <begin position="76"/>
        <end position="103"/>
    </location>
</feature>
<dbReference type="InterPro" id="IPR050623">
    <property type="entry name" value="Glucan_succinyl_AcylTrfase"/>
</dbReference>
<sequence>MLRAALMLLGIPFHVFMSYRAGQVWIVQSGEGAAAYTYAAEFIHLFRMPAFFVVAGYFAALLLARREAGAWLKGRMTRLAIPFVTCLLLLNPVMNLFCELSVYPPAQAWRSFLYNSATSGGYWVRHLWFIIVLLYFCAIAALCVKARPSWKAAVLPARIDRRLARRLLPVLVAVALATGLWEAVAVEAFYMAGLATNLPQQILRLDEVIQYAPWFLMGVVLARAPMMREELYRFSAPMAAIAALATGASLILMGHLGPMQGRFLATIAALFLTQCAIAACKQLADRPHRPVMRLVDASFAIYLFHMPVIIGLVLAGKYLAMPLGLKAGLVLAAAFALSWGAWAVVSRSRVLLFLFDGRTQVRGAGAIPPSPVLYPYRRCDPRPSLP</sequence>
<evidence type="ECO:0000259" key="2">
    <source>
        <dbReference type="Pfam" id="PF01757"/>
    </source>
</evidence>
<feature type="domain" description="Acyltransferase 3" evidence="2">
    <location>
        <begin position="2"/>
        <end position="341"/>
    </location>
</feature>
<evidence type="ECO:0000313" key="3">
    <source>
        <dbReference type="EMBL" id="MBB3927441.1"/>
    </source>
</evidence>
<keyword evidence="1" id="KW-1133">Transmembrane helix</keyword>
<feature type="transmembrane region" description="Helical" evidence="1">
    <location>
        <begin position="167"/>
        <end position="188"/>
    </location>
</feature>
<feature type="transmembrane region" description="Helical" evidence="1">
    <location>
        <begin position="45"/>
        <end position="64"/>
    </location>
</feature>
<organism evidence="3 4">
    <name type="scientific">Sphingobium jiangsuense</name>
    <dbReference type="NCBI Taxonomy" id="870476"/>
    <lineage>
        <taxon>Bacteria</taxon>
        <taxon>Pseudomonadati</taxon>
        <taxon>Pseudomonadota</taxon>
        <taxon>Alphaproteobacteria</taxon>
        <taxon>Sphingomonadales</taxon>
        <taxon>Sphingomonadaceae</taxon>
        <taxon>Sphingobium</taxon>
    </lineage>
</organism>